<dbReference type="Gene3D" id="3.30.1360.80">
    <property type="entry name" value="S-ribosylhomocysteinase (LuxS)"/>
    <property type="match status" value="1"/>
</dbReference>
<dbReference type="GO" id="GO:0005506">
    <property type="term" value="F:iron ion binding"/>
    <property type="evidence" value="ECO:0007669"/>
    <property type="project" value="InterPro"/>
</dbReference>
<keyword evidence="10 14" id="KW-0456">Lyase</keyword>
<evidence type="ECO:0000256" key="7">
    <source>
        <dbReference type="ARBA" id="ARBA00022723"/>
    </source>
</evidence>
<reference evidence="15 16" key="1">
    <citation type="submission" date="2019-08" db="EMBL/GenBank/DDBJ databases">
        <title>In-depth cultivation of the pig gut microbiome towards novel bacterial diversity and tailored functional studies.</title>
        <authorList>
            <person name="Wylensek D."/>
            <person name="Hitch T.C.A."/>
            <person name="Clavel T."/>
        </authorList>
    </citation>
    <scope>NUCLEOTIDE SEQUENCE [LARGE SCALE GENOMIC DNA]</scope>
    <source>
        <strain evidence="15 16">WCA-SAB-591-4A-A</strain>
    </source>
</reference>
<dbReference type="NCBIfam" id="NF002606">
    <property type="entry name" value="PRK02260.2-4"/>
    <property type="match status" value="1"/>
</dbReference>
<dbReference type="GO" id="GO:0043768">
    <property type="term" value="F:S-ribosylhomocysteine lyase activity"/>
    <property type="evidence" value="ECO:0007669"/>
    <property type="project" value="UniProtKB-UniRule"/>
</dbReference>
<feature type="binding site" evidence="14">
    <location>
        <position position="128"/>
    </location>
    <ligand>
        <name>Fe cation</name>
        <dbReference type="ChEBI" id="CHEBI:24875"/>
    </ligand>
</feature>
<dbReference type="InterPro" id="IPR037005">
    <property type="entry name" value="LuxS_sf"/>
</dbReference>
<dbReference type="Pfam" id="PF02664">
    <property type="entry name" value="LuxS"/>
    <property type="match status" value="1"/>
</dbReference>
<comment type="similarity">
    <text evidence="2 14">Belongs to the LuxS family.</text>
</comment>
<accession>A0A6N7X1K1</accession>
<evidence type="ECO:0000313" key="15">
    <source>
        <dbReference type="EMBL" id="MST62878.1"/>
    </source>
</evidence>
<dbReference type="AlphaFoldDB" id="A0A6N7X1K1"/>
<sequence>MKRGYIMKSNVESFQLDHTKVKAPYVRKCCVLDGKNGDKVTKFDLRFLQPNKEVFETDAIHGLEHLLATFLRDNMDGVIDLSPMGCRTGYYLIMWGDVEPSYVKDGLEKSLEMVLAAENIPAASEEECGNYRDLSLEGAKKYARKVLEEGFSLNIYGEK</sequence>
<gene>
    <name evidence="14" type="primary">luxS</name>
    <name evidence="15" type="ORF">FYJ71_07835</name>
</gene>
<dbReference type="HAMAP" id="MF_00091">
    <property type="entry name" value="LuxS"/>
    <property type="match status" value="1"/>
</dbReference>
<evidence type="ECO:0000256" key="12">
    <source>
        <dbReference type="ARBA" id="ARBA00030600"/>
    </source>
</evidence>
<feature type="binding site" evidence="14">
    <location>
        <position position="61"/>
    </location>
    <ligand>
        <name>Fe cation</name>
        <dbReference type="ChEBI" id="CHEBI:24875"/>
    </ligand>
</feature>
<evidence type="ECO:0000256" key="1">
    <source>
        <dbReference type="ARBA" id="ARBA00000297"/>
    </source>
</evidence>
<evidence type="ECO:0000256" key="13">
    <source>
        <dbReference type="ARBA" id="ARBA00031777"/>
    </source>
</evidence>
<keyword evidence="9 14" id="KW-0408">Iron</keyword>
<comment type="catalytic activity">
    <reaction evidence="1 14">
        <text>S-(5-deoxy-D-ribos-5-yl)-L-homocysteine = (S)-4,5-dihydroxypentane-2,3-dione + L-homocysteine</text>
        <dbReference type="Rhea" id="RHEA:17753"/>
        <dbReference type="ChEBI" id="CHEBI:29484"/>
        <dbReference type="ChEBI" id="CHEBI:58195"/>
        <dbReference type="ChEBI" id="CHEBI:58199"/>
        <dbReference type="EC" id="4.4.1.21"/>
    </reaction>
</comment>
<dbReference type="NCBIfam" id="NF002604">
    <property type="entry name" value="PRK02260.1-4"/>
    <property type="match status" value="1"/>
</dbReference>
<dbReference type="Proteomes" id="UP000440713">
    <property type="component" value="Unassembled WGS sequence"/>
</dbReference>
<evidence type="ECO:0000256" key="9">
    <source>
        <dbReference type="ARBA" id="ARBA00023004"/>
    </source>
</evidence>
<keyword evidence="16" id="KW-1185">Reference proteome</keyword>
<evidence type="ECO:0000256" key="10">
    <source>
        <dbReference type="ARBA" id="ARBA00023239"/>
    </source>
</evidence>
<dbReference type="EMBL" id="VUNE01000004">
    <property type="protein sequence ID" value="MST62878.1"/>
    <property type="molecule type" value="Genomic_DNA"/>
</dbReference>
<evidence type="ECO:0000256" key="2">
    <source>
        <dbReference type="ARBA" id="ARBA00007311"/>
    </source>
</evidence>
<keyword evidence="6 14" id="KW-0673">Quorum sensing</keyword>
<organism evidence="15 16">
    <name type="scientific">Peptostreptococcus porci</name>
    <dbReference type="NCBI Taxonomy" id="2652282"/>
    <lineage>
        <taxon>Bacteria</taxon>
        <taxon>Bacillati</taxon>
        <taxon>Bacillota</taxon>
        <taxon>Clostridia</taxon>
        <taxon>Peptostreptococcales</taxon>
        <taxon>Peptostreptococcaceae</taxon>
        <taxon>Peptostreptococcus</taxon>
    </lineage>
</organism>
<comment type="cofactor">
    <cofactor evidence="14">
        <name>Fe cation</name>
        <dbReference type="ChEBI" id="CHEBI:24875"/>
    </cofactor>
    <text evidence="14">Binds 1 Fe cation per subunit.</text>
</comment>
<dbReference type="PRINTS" id="PR01487">
    <property type="entry name" value="LUXSPROTEIN"/>
</dbReference>
<dbReference type="PANTHER" id="PTHR35799">
    <property type="entry name" value="S-RIBOSYLHOMOCYSTEINE LYASE"/>
    <property type="match status" value="1"/>
</dbReference>
<dbReference type="InterPro" id="IPR003815">
    <property type="entry name" value="S-ribosylhomocysteinase"/>
</dbReference>
<dbReference type="SUPFAM" id="SSF63411">
    <property type="entry name" value="LuxS/MPP-like metallohydrolase"/>
    <property type="match status" value="1"/>
</dbReference>
<evidence type="ECO:0000256" key="5">
    <source>
        <dbReference type="ARBA" id="ARBA00015130"/>
    </source>
</evidence>
<proteinExistence type="inferred from homology"/>
<dbReference type="PANTHER" id="PTHR35799:SF1">
    <property type="entry name" value="S-RIBOSYLHOMOCYSTEINE LYASE"/>
    <property type="match status" value="1"/>
</dbReference>
<dbReference type="GO" id="GO:0009372">
    <property type="term" value="P:quorum sensing"/>
    <property type="evidence" value="ECO:0007669"/>
    <property type="project" value="UniProtKB-UniRule"/>
</dbReference>
<evidence type="ECO:0000256" key="4">
    <source>
        <dbReference type="ARBA" id="ARBA00012240"/>
    </source>
</evidence>
<evidence type="ECO:0000256" key="11">
    <source>
        <dbReference type="ARBA" id="ARBA00024654"/>
    </source>
</evidence>
<keyword evidence="7 14" id="KW-0479">Metal-binding</keyword>
<evidence type="ECO:0000313" key="16">
    <source>
        <dbReference type="Proteomes" id="UP000440713"/>
    </source>
</evidence>
<evidence type="ECO:0000256" key="3">
    <source>
        <dbReference type="ARBA" id="ARBA00011738"/>
    </source>
</evidence>
<protein>
    <recommendedName>
        <fullName evidence="5 14">S-ribosylhomocysteine lyase</fullName>
        <ecNumber evidence="4 14">4.4.1.21</ecNumber>
    </recommendedName>
    <alternativeName>
        <fullName evidence="12 14">AI-2 synthesis protein</fullName>
    </alternativeName>
    <alternativeName>
        <fullName evidence="13 14">Autoinducer-2 production protein LuxS</fullName>
    </alternativeName>
</protein>
<dbReference type="EC" id="4.4.1.21" evidence="4 14"/>
<dbReference type="PIRSF" id="PIRSF006160">
    <property type="entry name" value="AI2"/>
    <property type="match status" value="1"/>
</dbReference>
<comment type="function">
    <text evidence="11 14">Involved in the synthesis of autoinducer 2 (AI-2) which is secreted by bacteria and is used to communicate both the cell density and the metabolic potential of the environment. The regulation of gene expression in response to changes in cell density is called quorum sensing. Catalyzes the transformation of S-ribosylhomocysteine (RHC) to homocysteine (HC) and 4,5-dihydroxy-2,3-pentadione (DPD).</text>
</comment>
<name>A0A6N7X1K1_9FIRM</name>
<keyword evidence="8 14" id="KW-0071">Autoinducer synthesis</keyword>
<evidence type="ECO:0000256" key="8">
    <source>
        <dbReference type="ARBA" id="ARBA00022929"/>
    </source>
</evidence>
<dbReference type="InterPro" id="IPR011249">
    <property type="entry name" value="Metalloenz_LuxS/M16"/>
</dbReference>
<feature type="binding site" evidence="14">
    <location>
        <position position="65"/>
    </location>
    <ligand>
        <name>Fe cation</name>
        <dbReference type="ChEBI" id="CHEBI:24875"/>
    </ligand>
</feature>
<comment type="caution">
    <text evidence="15">The sequence shown here is derived from an EMBL/GenBank/DDBJ whole genome shotgun (WGS) entry which is preliminary data.</text>
</comment>
<evidence type="ECO:0000256" key="14">
    <source>
        <dbReference type="HAMAP-Rule" id="MF_00091"/>
    </source>
</evidence>
<comment type="subunit">
    <text evidence="3 14">Homodimer.</text>
</comment>
<evidence type="ECO:0000256" key="6">
    <source>
        <dbReference type="ARBA" id="ARBA00022654"/>
    </source>
</evidence>